<evidence type="ECO:0000313" key="1">
    <source>
        <dbReference type="EMBL" id="GAA4329085.1"/>
    </source>
</evidence>
<protein>
    <submittedName>
        <fullName evidence="1">Uncharacterized protein</fullName>
    </submittedName>
</protein>
<proteinExistence type="predicted"/>
<dbReference type="Proteomes" id="UP001501725">
    <property type="component" value="Unassembled WGS sequence"/>
</dbReference>
<accession>A0ABP8GSK1</accession>
<reference evidence="2" key="1">
    <citation type="journal article" date="2019" name="Int. J. Syst. Evol. Microbiol.">
        <title>The Global Catalogue of Microorganisms (GCM) 10K type strain sequencing project: providing services to taxonomists for standard genome sequencing and annotation.</title>
        <authorList>
            <consortium name="The Broad Institute Genomics Platform"/>
            <consortium name="The Broad Institute Genome Sequencing Center for Infectious Disease"/>
            <person name="Wu L."/>
            <person name="Ma J."/>
        </authorList>
    </citation>
    <scope>NUCLEOTIDE SEQUENCE [LARGE SCALE GENOMIC DNA]</scope>
    <source>
        <strain evidence="2">JCM 17919</strain>
    </source>
</reference>
<organism evidence="1 2">
    <name type="scientific">Flaviaesturariibacter amylovorans</name>
    <dbReference type="NCBI Taxonomy" id="1084520"/>
    <lineage>
        <taxon>Bacteria</taxon>
        <taxon>Pseudomonadati</taxon>
        <taxon>Bacteroidota</taxon>
        <taxon>Chitinophagia</taxon>
        <taxon>Chitinophagales</taxon>
        <taxon>Chitinophagaceae</taxon>
        <taxon>Flaviaestuariibacter</taxon>
    </lineage>
</organism>
<keyword evidence="2" id="KW-1185">Reference proteome</keyword>
<sequence>MLEQHVAALLRDRSNLPKRNGSIGSRLPGWMTAAHNRKPVLKLIARLRETV</sequence>
<gene>
    <name evidence="1" type="ORF">GCM10023184_19330</name>
</gene>
<dbReference type="RefSeq" id="WP_345255396.1">
    <property type="nucleotide sequence ID" value="NZ_BAABGY010000007.1"/>
</dbReference>
<dbReference type="EMBL" id="BAABGY010000007">
    <property type="protein sequence ID" value="GAA4329085.1"/>
    <property type="molecule type" value="Genomic_DNA"/>
</dbReference>
<evidence type="ECO:0000313" key="2">
    <source>
        <dbReference type="Proteomes" id="UP001501725"/>
    </source>
</evidence>
<comment type="caution">
    <text evidence="1">The sequence shown here is derived from an EMBL/GenBank/DDBJ whole genome shotgun (WGS) entry which is preliminary data.</text>
</comment>
<name>A0ABP8GSK1_9BACT</name>